<feature type="region of interest" description="Disordered" evidence="1">
    <location>
        <begin position="66"/>
        <end position="87"/>
    </location>
</feature>
<accession>A0A1M6H558</accession>
<sequence length="155" mass="17134">MKARIAFILMIVLVLCLVAYLVSTGTQIRADLVKTRDEGAAPVLPEDGPEKAEDYRAGNAAGVYDGRANGGKAESPGAAQGDDRRIGTGRYRGRMDVNFIELELEDDGLRSFQLSEALRENFDALGLKTGDMVRIHYREREGQNPIIEKIERHTN</sequence>
<organism evidence="2 3">
    <name type="scientific">Thermoclostridium caenicola</name>
    <dbReference type="NCBI Taxonomy" id="659425"/>
    <lineage>
        <taxon>Bacteria</taxon>
        <taxon>Bacillati</taxon>
        <taxon>Bacillota</taxon>
        <taxon>Clostridia</taxon>
        <taxon>Eubacteriales</taxon>
        <taxon>Oscillospiraceae</taxon>
        <taxon>Thermoclostridium</taxon>
    </lineage>
</organism>
<keyword evidence="3" id="KW-1185">Reference proteome</keyword>
<name>A0A1M6H558_9FIRM</name>
<evidence type="ECO:0000256" key="1">
    <source>
        <dbReference type="SAM" id="MobiDB-lite"/>
    </source>
</evidence>
<evidence type="ECO:0000313" key="3">
    <source>
        <dbReference type="Proteomes" id="UP000324781"/>
    </source>
</evidence>
<evidence type="ECO:0000313" key="2">
    <source>
        <dbReference type="EMBL" id="SHJ17343.1"/>
    </source>
</evidence>
<proteinExistence type="predicted"/>
<reference evidence="2 3" key="1">
    <citation type="submission" date="2016-11" db="EMBL/GenBank/DDBJ databases">
        <authorList>
            <person name="Varghese N."/>
            <person name="Submissions S."/>
        </authorList>
    </citation>
    <scope>NUCLEOTIDE SEQUENCE [LARGE SCALE GENOMIC DNA]</scope>
    <source>
        <strain evidence="2 3">DSM 19027</strain>
    </source>
</reference>
<dbReference type="RefSeq" id="WP_149678909.1">
    <property type="nucleotide sequence ID" value="NZ_FQZP01000029.1"/>
</dbReference>
<dbReference type="EMBL" id="FQZP01000029">
    <property type="protein sequence ID" value="SHJ17343.1"/>
    <property type="molecule type" value="Genomic_DNA"/>
</dbReference>
<gene>
    <name evidence="2" type="ORF">SAMN05444373_102928</name>
</gene>
<dbReference type="Proteomes" id="UP000324781">
    <property type="component" value="Unassembled WGS sequence"/>
</dbReference>
<dbReference type="OrthoDB" id="2067368at2"/>
<protein>
    <submittedName>
        <fullName evidence="2">Uncharacterized protein</fullName>
    </submittedName>
</protein>
<dbReference type="AlphaFoldDB" id="A0A1M6H558"/>